<feature type="compositionally biased region" description="Low complexity" evidence="1">
    <location>
        <begin position="621"/>
        <end position="634"/>
    </location>
</feature>
<feature type="compositionally biased region" description="Gly residues" evidence="1">
    <location>
        <begin position="46"/>
        <end position="56"/>
    </location>
</feature>
<dbReference type="OrthoDB" id="299616at2759"/>
<feature type="compositionally biased region" description="Low complexity" evidence="1">
    <location>
        <begin position="343"/>
        <end position="353"/>
    </location>
</feature>
<evidence type="ECO:0000256" key="1">
    <source>
        <dbReference type="SAM" id="MobiDB-lite"/>
    </source>
</evidence>
<feature type="compositionally biased region" description="Basic and acidic residues" evidence="1">
    <location>
        <begin position="158"/>
        <end position="185"/>
    </location>
</feature>
<proteinExistence type="predicted"/>
<dbReference type="EMBL" id="FN648143">
    <property type="protein sequence ID" value="CBJ25845.1"/>
    <property type="molecule type" value="Genomic_DNA"/>
</dbReference>
<accession>D7FLM9</accession>
<feature type="region of interest" description="Disordered" evidence="1">
    <location>
        <begin position="334"/>
        <end position="372"/>
    </location>
</feature>
<dbReference type="PANTHER" id="PTHR37028:SF4">
    <property type="entry name" value="ALMS MOTIF DOMAIN-CONTAINING PROTEIN"/>
    <property type="match status" value="1"/>
</dbReference>
<feature type="compositionally biased region" description="Acidic residues" evidence="1">
    <location>
        <begin position="712"/>
        <end position="733"/>
    </location>
</feature>
<dbReference type="PANTHER" id="PTHR37028">
    <property type="entry name" value="UNNAMED PRODUCT-RELATED"/>
    <property type="match status" value="1"/>
</dbReference>
<feature type="compositionally biased region" description="Basic residues" evidence="1">
    <location>
        <begin position="73"/>
        <end position="86"/>
    </location>
</feature>
<feature type="compositionally biased region" description="Basic and acidic residues" evidence="1">
    <location>
        <begin position="25"/>
        <end position="38"/>
    </location>
</feature>
<protein>
    <submittedName>
        <fullName evidence="2">Uncharacterized protein</fullName>
    </submittedName>
</protein>
<keyword evidence="3" id="KW-1185">Reference proteome</keyword>
<feature type="compositionally biased region" description="Polar residues" evidence="1">
    <location>
        <begin position="186"/>
        <end position="199"/>
    </location>
</feature>
<feature type="compositionally biased region" description="Low complexity" evidence="1">
    <location>
        <begin position="642"/>
        <end position="666"/>
    </location>
</feature>
<reference evidence="2 3" key="1">
    <citation type="journal article" date="2010" name="Nature">
        <title>The Ectocarpus genome and the independent evolution of multicellularity in brown algae.</title>
        <authorList>
            <person name="Cock J.M."/>
            <person name="Sterck L."/>
            <person name="Rouze P."/>
            <person name="Scornet D."/>
            <person name="Allen A.E."/>
            <person name="Amoutzias G."/>
            <person name="Anthouard V."/>
            <person name="Artiguenave F."/>
            <person name="Aury J.M."/>
            <person name="Badger J.H."/>
            <person name="Beszteri B."/>
            <person name="Billiau K."/>
            <person name="Bonnet E."/>
            <person name="Bothwell J.H."/>
            <person name="Bowler C."/>
            <person name="Boyen C."/>
            <person name="Brownlee C."/>
            <person name="Carrano C.J."/>
            <person name="Charrier B."/>
            <person name="Cho G.Y."/>
            <person name="Coelho S.M."/>
            <person name="Collen J."/>
            <person name="Corre E."/>
            <person name="Da Silva C."/>
            <person name="Delage L."/>
            <person name="Delaroque N."/>
            <person name="Dittami S.M."/>
            <person name="Doulbeau S."/>
            <person name="Elias M."/>
            <person name="Farnham G."/>
            <person name="Gachon C.M."/>
            <person name="Gschloessl B."/>
            <person name="Heesch S."/>
            <person name="Jabbari K."/>
            <person name="Jubin C."/>
            <person name="Kawai H."/>
            <person name="Kimura K."/>
            <person name="Kloareg B."/>
            <person name="Kupper F.C."/>
            <person name="Lang D."/>
            <person name="Le Bail A."/>
            <person name="Leblanc C."/>
            <person name="Lerouge P."/>
            <person name="Lohr M."/>
            <person name="Lopez P.J."/>
            <person name="Martens C."/>
            <person name="Maumus F."/>
            <person name="Michel G."/>
            <person name="Miranda-Saavedra D."/>
            <person name="Morales J."/>
            <person name="Moreau H."/>
            <person name="Motomura T."/>
            <person name="Nagasato C."/>
            <person name="Napoli C.A."/>
            <person name="Nelson D.R."/>
            <person name="Nyvall-Collen P."/>
            <person name="Peters A.F."/>
            <person name="Pommier C."/>
            <person name="Potin P."/>
            <person name="Poulain J."/>
            <person name="Quesneville H."/>
            <person name="Read B."/>
            <person name="Rensing S.A."/>
            <person name="Ritter A."/>
            <person name="Rousvoal S."/>
            <person name="Samanta M."/>
            <person name="Samson G."/>
            <person name="Schroeder D.C."/>
            <person name="Segurens B."/>
            <person name="Strittmatter M."/>
            <person name="Tonon T."/>
            <person name="Tregear J.W."/>
            <person name="Valentin K."/>
            <person name="von Dassow P."/>
            <person name="Yamagishi T."/>
            <person name="Van de Peer Y."/>
            <person name="Wincker P."/>
        </authorList>
    </citation>
    <scope>NUCLEOTIDE SEQUENCE [LARGE SCALE GENOMIC DNA]</scope>
    <source>
        <strain evidence="3">Ec32 / CCAP1310/4</strain>
    </source>
</reference>
<organism evidence="2 3">
    <name type="scientific">Ectocarpus siliculosus</name>
    <name type="common">Brown alga</name>
    <name type="synonym">Conferva siliculosa</name>
    <dbReference type="NCBI Taxonomy" id="2880"/>
    <lineage>
        <taxon>Eukaryota</taxon>
        <taxon>Sar</taxon>
        <taxon>Stramenopiles</taxon>
        <taxon>Ochrophyta</taxon>
        <taxon>PX clade</taxon>
        <taxon>Phaeophyceae</taxon>
        <taxon>Ectocarpales</taxon>
        <taxon>Ectocarpaceae</taxon>
        <taxon>Ectocarpus</taxon>
    </lineage>
</organism>
<feature type="compositionally biased region" description="Polar residues" evidence="1">
    <location>
        <begin position="678"/>
        <end position="694"/>
    </location>
</feature>
<feature type="region of interest" description="Disordered" evidence="1">
    <location>
        <begin position="562"/>
        <end position="581"/>
    </location>
</feature>
<dbReference type="EMBL" id="FN649737">
    <property type="protein sequence ID" value="CBJ25845.1"/>
    <property type="molecule type" value="Genomic_DNA"/>
</dbReference>
<evidence type="ECO:0000313" key="2">
    <source>
        <dbReference type="EMBL" id="CBJ25845.1"/>
    </source>
</evidence>
<feature type="region of interest" description="Disordered" evidence="1">
    <location>
        <begin position="1"/>
        <end position="218"/>
    </location>
</feature>
<dbReference type="eggNOG" id="ENOG502S2GW">
    <property type="taxonomic scope" value="Eukaryota"/>
</dbReference>
<dbReference type="InParanoid" id="D7FLM9"/>
<gene>
    <name evidence="2" type="ORF">Esi_0016_0166</name>
</gene>
<dbReference type="Proteomes" id="UP000002630">
    <property type="component" value="Linkage Group LG12"/>
</dbReference>
<feature type="compositionally biased region" description="Polar residues" evidence="1">
    <location>
        <begin position="598"/>
        <end position="608"/>
    </location>
</feature>
<feature type="region of interest" description="Disordered" evidence="1">
    <location>
        <begin position="598"/>
        <end position="733"/>
    </location>
</feature>
<sequence length="733" mass="78578">MMAAAGRESHRSTSAERTLLSPPGRESEEGAERSRAADDESIFGGDPAGFGAGCEAGVGNVEALYSDQQTAPRAKKPAKRGRRKNKSSPGGPSEVAAAIDTTGGDVPAATSAAASEGEQGGEVLDAPPAGFPAPVAREDGGLDGDGMESARTTSADKPATRERSQQMYEKHRQTQEKLRAKRDETATSGCTFAPQLSSKQKGRKSEEAVTSDHLYKDFNKQLEKRERLAQEESKKLSFRPVLPTASSRLAAKMSATTPVEGHKRAEDKSKATAEAMYKECTFSPDTVVTKALTKKILAAKGKQAPVADRLYATPETQAALAKSREEARAAKELAACTFRPDTSGSSKRSSAGSGRRDSAGNTNTHDRLFGLHGEMLMTKQAKREELATKERMTCTFSPALVAKHVPKGGKKLLCVDTENEPVYERLYSARGRAQAREAFVDPECTFQPHFKSKSVSSSPRRRDNPEESWADAMYKLGKERQTARSQSPRNYTATFRDQDEAKEMQLCTFQPDVSSTQNSRFKAGSRGGALFDTLYAKHVDKTNARERVREEDMKACTFSPQLASHKTRMGRSLSPQRQGPVYEELYKEASAQRFSRTLSAEHLQSQQCPFKPQLATRRRSPQATSSTKAPPAATAGGGQGEAGAQSPLDTSSDDAAAAVAEGTSDVDVALPSVPGSLPSVQQSMGPPAQGSETHATGGDGATASPPLPPPVGDEEEDEQEGGGEGEGQEVYDY</sequence>
<evidence type="ECO:0000313" key="3">
    <source>
        <dbReference type="Proteomes" id="UP000002630"/>
    </source>
</evidence>
<feature type="compositionally biased region" description="Basic and acidic residues" evidence="1">
    <location>
        <begin position="354"/>
        <end position="369"/>
    </location>
</feature>
<dbReference type="AlphaFoldDB" id="D7FLM9"/>
<name>D7FLM9_ECTSI</name>